<evidence type="ECO:0000313" key="1">
    <source>
        <dbReference type="EMBL" id="QNO42327.1"/>
    </source>
</evidence>
<dbReference type="GO" id="GO:0003824">
    <property type="term" value="F:catalytic activity"/>
    <property type="evidence" value="ECO:0007669"/>
    <property type="project" value="InterPro"/>
</dbReference>
<name>A0A7G9Y2U3_9EURY</name>
<dbReference type="SUPFAM" id="SSF52507">
    <property type="entry name" value="Homo-oligomeric flavin-containing Cys decarboxylases, HFCD"/>
    <property type="match status" value="1"/>
</dbReference>
<protein>
    <submittedName>
        <fullName evidence="1">Uncharacterized protein</fullName>
    </submittedName>
</protein>
<evidence type="ECO:0000313" key="3">
    <source>
        <dbReference type="EMBL" id="QNO43214.1"/>
    </source>
</evidence>
<sequence>MISFWSVRVSANPAAKIAHGTRDSLLTNGVAQAAKAKILIYIYPANQYEGAVTAILPDGAEMTLVHAGCGHRKR</sequence>
<proteinExistence type="predicted"/>
<dbReference type="EMBL" id="MT630730">
    <property type="protein sequence ID" value="QNO42327.1"/>
    <property type="molecule type" value="Genomic_DNA"/>
</dbReference>
<dbReference type="Gene3D" id="3.40.50.1950">
    <property type="entry name" value="Flavin prenyltransferase-like"/>
    <property type="match status" value="1"/>
</dbReference>
<reference evidence="1" key="1">
    <citation type="submission" date="2020-06" db="EMBL/GenBank/DDBJ databases">
        <title>Unique genomic features of the anaerobic methanotrophic archaea.</title>
        <authorList>
            <person name="Chadwick G.L."/>
            <person name="Skennerton C.T."/>
            <person name="Laso-Perez R."/>
            <person name="Leu A.O."/>
            <person name="Speth D.R."/>
            <person name="Yu H."/>
            <person name="Morgan-Lang C."/>
            <person name="Hatzenpichler R."/>
            <person name="Goudeau D."/>
            <person name="Malmstrom R."/>
            <person name="Brazelton W.J."/>
            <person name="Woyke T."/>
            <person name="Hallam S.J."/>
            <person name="Tyson G.W."/>
            <person name="Wegener G."/>
            <person name="Boetius A."/>
            <person name="Orphan V."/>
        </authorList>
    </citation>
    <scope>NUCLEOTIDE SEQUENCE</scope>
</reference>
<dbReference type="EMBL" id="MT630799">
    <property type="protein sequence ID" value="QNO43214.1"/>
    <property type="molecule type" value="Genomic_DNA"/>
</dbReference>
<organism evidence="1">
    <name type="scientific">Candidatus Methanogaster sp. ANME-2c ERB4</name>
    <dbReference type="NCBI Taxonomy" id="2759911"/>
    <lineage>
        <taxon>Archaea</taxon>
        <taxon>Methanobacteriati</taxon>
        <taxon>Methanobacteriota</taxon>
        <taxon>Stenosarchaea group</taxon>
        <taxon>Methanomicrobia</taxon>
        <taxon>Methanosarcinales</taxon>
        <taxon>ANME-2 cluster</taxon>
        <taxon>Candidatus Methanogasteraceae</taxon>
        <taxon>Candidatus Methanogaster</taxon>
    </lineage>
</organism>
<dbReference type="EMBL" id="MT630786">
    <property type="protein sequence ID" value="QNO43036.1"/>
    <property type="molecule type" value="Genomic_DNA"/>
</dbReference>
<gene>
    <name evidence="2" type="ORF">HGKCJMEE_00014</name>
    <name evidence="3" type="ORF">IMGOGGGD_00014</name>
    <name evidence="1" type="ORF">KODGCDNG_00014</name>
    <name evidence="4" type="ORF">MALFCOLD_00014</name>
</gene>
<accession>A0A7G9Y2U3</accession>
<dbReference type="EMBL" id="MT631130">
    <property type="protein sequence ID" value="QNO45539.1"/>
    <property type="molecule type" value="Genomic_DNA"/>
</dbReference>
<evidence type="ECO:0000313" key="4">
    <source>
        <dbReference type="EMBL" id="QNO45539.1"/>
    </source>
</evidence>
<dbReference type="InterPro" id="IPR036551">
    <property type="entry name" value="Flavin_trans-like"/>
</dbReference>
<dbReference type="AlphaFoldDB" id="A0A7G9Y2U3"/>
<evidence type="ECO:0000313" key="2">
    <source>
        <dbReference type="EMBL" id="QNO43036.1"/>
    </source>
</evidence>